<evidence type="ECO:0000313" key="3">
    <source>
        <dbReference type="Proteomes" id="UP001642409"/>
    </source>
</evidence>
<protein>
    <submittedName>
        <fullName evidence="2">Hypothetical_protein</fullName>
    </submittedName>
</protein>
<dbReference type="AlphaFoldDB" id="A0AA86QHI6"/>
<proteinExistence type="predicted"/>
<comment type="caution">
    <text evidence="1">The sequence shown here is derived from an EMBL/GenBank/DDBJ whole genome shotgun (WGS) entry which is preliminary data.</text>
</comment>
<reference evidence="1" key="1">
    <citation type="submission" date="2023-06" db="EMBL/GenBank/DDBJ databases">
        <authorList>
            <person name="Kurt Z."/>
        </authorList>
    </citation>
    <scope>NUCLEOTIDE SEQUENCE</scope>
</reference>
<organism evidence="1">
    <name type="scientific">Hexamita inflata</name>
    <dbReference type="NCBI Taxonomy" id="28002"/>
    <lineage>
        <taxon>Eukaryota</taxon>
        <taxon>Metamonada</taxon>
        <taxon>Diplomonadida</taxon>
        <taxon>Hexamitidae</taxon>
        <taxon>Hexamitinae</taxon>
        <taxon>Hexamita</taxon>
    </lineage>
</organism>
<dbReference type="Proteomes" id="UP001642409">
    <property type="component" value="Unassembled WGS sequence"/>
</dbReference>
<name>A0AA86QHI6_9EUKA</name>
<sequence length="442" mass="51356">MDNNLQNEEEIISSYLYVSKYQVIRELQQKSCVLCMVQQKPQFLCVYSNACNAKSECEYKNTCSRTATIIQIFGSYFQSKQKQIENFKGIVNFYGEQVPLSTMVPENCYYYIQYSGSHDSSDRACKHISISSETSYTTYNHLEKILLTSVNKETENISLTVQSLNGNFIGMVIDQQNVQTFVKNNFKNESLFELLQLQFNLIQNAKEPVRLHFKNNTFEVFLQGCRKANQTVQDVLQLMSKVYVCIYMDFQQMNIEYAKSKLMMIHKQIQKQNETKKMQQIGTEMDKILQYYKVYNPQSFQVIVNHQCKVYKTNSIIVDYDPQNNTQLMKALGFINVQLIVDVLHGLANSLEIEKYLKEKQFGLTHIVLEILGKKQVVTAVITGLVYCGVRANFDFNKCLNRSYLQSNWQHSPLIFSNYHISVDELSHERIAGQERTHNDGE</sequence>
<gene>
    <name evidence="1" type="ORF">HINF_LOCUS42338</name>
    <name evidence="2" type="ORF">HINF_LOCUS53600</name>
</gene>
<keyword evidence="3" id="KW-1185">Reference proteome</keyword>
<evidence type="ECO:0000313" key="1">
    <source>
        <dbReference type="EMBL" id="CAI9954693.1"/>
    </source>
</evidence>
<dbReference type="EMBL" id="CAXDID020000274">
    <property type="protein sequence ID" value="CAL6068643.1"/>
    <property type="molecule type" value="Genomic_DNA"/>
</dbReference>
<reference evidence="2 3" key="2">
    <citation type="submission" date="2024-07" db="EMBL/GenBank/DDBJ databases">
        <authorList>
            <person name="Akdeniz Z."/>
        </authorList>
    </citation>
    <scope>NUCLEOTIDE SEQUENCE [LARGE SCALE GENOMIC DNA]</scope>
</reference>
<accession>A0AA86QHI6</accession>
<dbReference type="EMBL" id="CATOUU010000850">
    <property type="protein sequence ID" value="CAI9954693.1"/>
    <property type="molecule type" value="Genomic_DNA"/>
</dbReference>
<evidence type="ECO:0000313" key="2">
    <source>
        <dbReference type="EMBL" id="CAL6068643.1"/>
    </source>
</evidence>